<feature type="region of interest" description="Disordered" evidence="3">
    <location>
        <begin position="651"/>
        <end position="687"/>
    </location>
</feature>
<protein>
    <submittedName>
        <fullName evidence="4">UV radiation resistance-associated protein</fullName>
    </submittedName>
</protein>
<dbReference type="GO" id="GO:0005768">
    <property type="term" value="C:endosome"/>
    <property type="evidence" value="ECO:0007669"/>
    <property type="project" value="TreeGrafter"/>
</dbReference>
<dbReference type="GO" id="GO:0032991">
    <property type="term" value="C:protein-containing complex"/>
    <property type="evidence" value="ECO:0007669"/>
    <property type="project" value="UniProtKB-ARBA"/>
</dbReference>
<dbReference type="PANTHER" id="PTHR15157:SF5">
    <property type="entry name" value="UV RADIATION RESISTANCE-ASSOCIATED GENE PROTEIN"/>
    <property type="match status" value="1"/>
</dbReference>
<dbReference type="GO" id="GO:0000149">
    <property type="term" value="F:SNARE binding"/>
    <property type="evidence" value="ECO:0007669"/>
    <property type="project" value="TreeGrafter"/>
</dbReference>
<feature type="region of interest" description="Disordered" evidence="3">
    <location>
        <begin position="510"/>
        <end position="639"/>
    </location>
</feature>
<dbReference type="EMBL" id="JAIZAY010000013">
    <property type="protein sequence ID" value="KAJ8031116.1"/>
    <property type="molecule type" value="Genomic_DNA"/>
</dbReference>
<keyword evidence="5" id="KW-1185">Reference proteome</keyword>
<dbReference type="PANTHER" id="PTHR15157">
    <property type="entry name" value="UV RADIATION RESISTANCE-ASSOCIATED GENE PROTEIN"/>
    <property type="match status" value="1"/>
</dbReference>
<feature type="coiled-coil region" evidence="2">
    <location>
        <begin position="192"/>
        <end position="265"/>
    </location>
</feature>
<reference evidence="4" key="1">
    <citation type="submission" date="2021-10" db="EMBL/GenBank/DDBJ databases">
        <title>Tropical sea cucumber genome reveals ecological adaptation and Cuvierian tubules defense mechanism.</title>
        <authorList>
            <person name="Chen T."/>
        </authorList>
    </citation>
    <scope>NUCLEOTIDE SEQUENCE</scope>
    <source>
        <strain evidence="4">Nanhai2018</strain>
        <tissue evidence="4">Muscle</tissue>
    </source>
</reference>
<evidence type="ECO:0000256" key="1">
    <source>
        <dbReference type="ARBA" id="ARBA00023054"/>
    </source>
</evidence>
<feature type="compositionally biased region" description="Low complexity" evidence="3">
    <location>
        <begin position="569"/>
        <end position="585"/>
    </location>
</feature>
<dbReference type="Pfam" id="PF10186">
    <property type="entry name" value="ATG14"/>
    <property type="match status" value="1"/>
</dbReference>
<gene>
    <name evidence="4" type="ORF">HOLleu_27737</name>
</gene>
<keyword evidence="1 2" id="KW-0175">Coiled coil</keyword>
<proteinExistence type="predicted"/>
<comment type="caution">
    <text evidence="4">The sequence shown here is derived from an EMBL/GenBank/DDBJ whole genome shotgun (WGS) entry which is preliminary data.</text>
</comment>
<organism evidence="4 5">
    <name type="scientific">Holothuria leucospilota</name>
    <name type="common">Black long sea cucumber</name>
    <name type="synonym">Mertensiothuria leucospilota</name>
    <dbReference type="NCBI Taxonomy" id="206669"/>
    <lineage>
        <taxon>Eukaryota</taxon>
        <taxon>Metazoa</taxon>
        <taxon>Echinodermata</taxon>
        <taxon>Eleutherozoa</taxon>
        <taxon>Echinozoa</taxon>
        <taxon>Holothuroidea</taxon>
        <taxon>Aspidochirotacea</taxon>
        <taxon>Aspidochirotida</taxon>
        <taxon>Holothuriidae</taxon>
        <taxon>Holothuria</taxon>
    </lineage>
</organism>
<accession>A0A9Q1BR72</accession>
<evidence type="ECO:0000256" key="3">
    <source>
        <dbReference type="SAM" id="MobiDB-lite"/>
    </source>
</evidence>
<dbReference type="Proteomes" id="UP001152320">
    <property type="component" value="Chromosome 13"/>
</dbReference>
<dbReference type="OrthoDB" id="72772at2759"/>
<feature type="compositionally biased region" description="Polar residues" evidence="3">
    <location>
        <begin position="510"/>
        <end position="536"/>
    </location>
</feature>
<feature type="region of interest" description="Disordered" evidence="3">
    <location>
        <begin position="447"/>
        <end position="485"/>
    </location>
</feature>
<evidence type="ECO:0000313" key="4">
    <source>
        <dbReference type="EMBL" id="KAJ8031116.1"/>
    </source>
</evidence>
<dbReference type="AlphaFoldDB" id="A0A9Q1BR72"/>
<feature type="compositionally biased region" description="Basic and acidic residues" evidence="3">
    <location>
        <begin position="622"/>
        <end position="639"/>
    </location>
</feature>
<evidence type="ECO:0000313" key="5">
    <source>
        <dbReference type="Proteomes" id="UP001152320"/>
    </source>
</evidence>
<sequence>MSAAESSRKLRHYGLLSQQKRMRHIQSITLKNLSTDRALLEDDAPENVHFVLLKPGKPTGAIVQIWGSNSNGSRMLVEWKVHLRGLIHIREEVAKDSKKFQPDSIVFGLMDGFYTAKDCLPESEVGNNAKFCSALEVEQSMVSVTYDVFSIARLHTVQRAIKQSEVSLSRAHDSIVEKLTQQEEKTKLKASNEHLLFQISLLQEELKNQKKQLKEDGKLCSEFREKYLQQKSASTKRMDNLNSSKRKLQENLQRLNSMRESLSEVKGDYYCRRSTLIKELAAIYPIDIGPKGSYYIVGVRLPNAESYAGCDDTQIAIALGHTCQLVLMIAKFLQMPLRYPMVHLGSRSIIRDHITAHLSQKERDFPLYLKGKEKMHFNYAVYLLNRNIVQVRTAVKLSTPDLRATLPNLKDLLEQKWGVRRPSPPSLTNSPHPVRSISETGMNVSVSVPASHIGGSLPSNPPQYTESQVDPSLPSFPRSPPPPYEANYMAQRALPPLPVEDLSSDVETIVASSTAASSPQNGTSGETNFESLSETAQGREETMNHSQVEETLIGDGNRIHQNNGDDLSVPESEVSSSGGIEGSVSAMVNSVHTDLGVPDNGTNGFHRGRETSTEQLHAPTNHSEREASPSNNHRIEDNPQKDLENAGVHQFDSHSHQKLKVHSKVGQTQSRHPLDGLDGETCQDDFQDESMNYPEAMLRDAGLAQFAEDISSRTDALSNRGRYSSFNKTQTNSSNAVIE</sequence>
<dbReference type="InterPro" id="IPR018791">
    <property type="entry name" value="UV_resistance/autophagy_Atg14"/>
</dbReference>
<feature type="compositionally biased region" description="Acidic residues" evidence="3">
    <location>
        <begin position="677"/>
        <end position="687"/>
    </location>
</feature>
<name>A0A9Q1BR72_HOLLE</name>
<dbReference type="GO" id="GO:0035493">
    <property type="term" value="P:SNARE complex assembly"/>
    <property type="evidence" value="ECO:0007669"/>
    <property type="project" value="TreeGrafter"/>
</dbReference>
<evidence type="ECO:0000256" key="2">
    <source>
        <dbReference type="SAM" id="Coils"/>
    </source>
</evidence>
<dbReference type="GO" id="GO:0000323">
    <property type="term" value="C:lytic vacuole"/>
    <property type="evidence" value="ECO:0007669"/>
    <property type="project" value="TreeGrafter"/>
</dbReference>
<feature type="region of interest" description="Disordered" evidence="3">
    <location>
        <begin position="715"/>
        <end position="739"/>
    </location>
</feature>